<dbReference type="PROSITE" id="PS51198">
    <property type="entry name" value="UVRD_HELICASE_ATP_BIND"/>
    <property type="match status" value="1"/>
</dbReference>
<dbReference type="GO" id="GO:0005829">
    <property type="term" value="C:cytosol"/>
    <property type="evidence" value="ECO:0007669"/>
    <property type="project" value="TreeGrafter"/>
</dbReference>
<evidence type="ECO:0000313" key="13">
    <source>
        <dbReference type="EMBL" id="GIG31229.1"/>
    </source>
</evidence>
<comment type="similarity">
    <text evidence="1">Belongs to the helicase family. UvrD subfamily.</text>
</comment>
<keyword evidence="2 10" id="KW-0547">Nucleotide-binding</keyword>
<feature type="binding site" evidence="10">
    <location>
        <begin position="33"/>
        <end position="40"/>
    </location>
    <ligand>
        <name>ATP</name>
        <dbReference type="ChEBI" id="CHEBI:30616"/>
    </ligand>
</feature>
<dbReference type="InterPro" id="IPR014017">
    <property type="entry name" value="DNA_helicase_UvrD-like_C"/>
</dbReference>
<evidence type="ECO:0000256" key="6">
    <source>
        <dbReference type="ARBA" id="ARBA00023235"/>
    </source>
</evidence>
<evidence type="ECO:0000256" key="1">
    <source>
        <dbReference type="ARBA" id="ARBA00009922"/>
    </source>
</evidence>
<dbReference type="GO" id="GO:0016787">
    <property type="term" value="F:hydrolase activity"/>
    <property type="evidence" value="ECO:0007669"/>
    <property type="project" value="UniProtKB-UniRule"/>
</dbReference>
<dbReference type="InterPro" id="IPR027417">
    <property type="entry name" value="P-loop_NTPase"/>
</dbReference>
<evidence type="ECO:0000313" key="16">
    <source>
        <dbReference type="Proteomes" id="UP000618382"/>
    </source>
</evidence>
<dbReference type="Proteomes" id="UP000618382">
    <property type="component" value="Unassembled WGS sequence"/>
</dbReference>
<dbReference type="PANTHER" id="PTHR11070">
    <property type="entry name" value="UVRD / RECB / PCRA DNA HELICASE FAMILY MEMBER"/>
    <property type="match status" value="1"/>
</dbReference>
<dbReference type="GO" id="GO:0033202">
    <property type="term" value="C:DNA helicase complex"/>
    <property type="evidence" value="ECO:0007669"/>
    <property type="project" value="TreeGrafter"/>
</dbReference>
<dbReference type="EMBL" id="BONN01000001">
    <property type="protein sequence ID" value="GIG31229.1"/>
    <property type="molecule type" value="Genomic_DNA"/>
</dbReference>
<dbReference type="Pfam" id="PF00580">
    <property type="entry name" value="UvrD-helicase"/>
    <property type="match status" value="1"/>
</dbReference>
<name>A0A7Y9FED8_9CELL</name>
<dbReference type="GO" id="GO:0000725">
    <property type="term" value="P:recombinational repair"/>
    <property type="evidence" value="ECO:0007669"/>
    <property type="project" value="TreeGrafter"/>
</dbReference>
<dbReference type="InterPro" id="IPR013986">
    <property type="entry name" value="DExx_box_DNA_helicase_dom_sf"/>
</dbReference>
<evidence type="ECO:0000259" key="12">
    <source>
        <dbReference type="PROSITE" id="PS51217"/>
    </source>
</evidence>
<dbReference type="GO" id="GO:0003677">
    <property type="term" value="F:DNA binding"/>
    <property type="evidence" value="ECO:0007669"/>
    <property type="project" value="InterPro"/>
</dbReference>
<accession>A0A7Y9FED8</accession>
<evidence type="ECO:0000256" key="8">
    <source>
        <dbReference type="ARBA" id="ARBA00034808"/>
    </source>
</evidence>
<dbReference type="PANTHER" id="PTHR11070:SF69">
    <property type="entry name" value="ATP-DEPENDENT DNA HELICASE UVRD2"/>
    <property type="match status" value="1"/>
</dbReference>
<dbReference type="Gene3D" id="1.10.10.160">
    <property type="match status" value="1"/>
</dbReference>
<comment type="caution">
    <text evidence="14">The sequence shown here is derived from an EMBL/GenBank/DDBJ whole genome shotgun (WGS) entry which is preliminary data.</text>
</comment>
<dbReference type="PROSITE" id="PS51217">
    <property type="entry name" value="UVRD_HELICASE_CTER"/>
    <property type="match status" value="1"/>
</dbReference>
<dbReference type="SUPFAM" id="SSF52540">
    <property type="entry name" value="P-loop containing nucleoside triphosphate hydrolases"/>
    <property type="match status" value="1"/>
</dbReference>
<keyword evidence="4 10" id="KW-0347">Helicase</keyword>
<dbReference type="GO" id="GO:0005524">
    <property type="term" value="F:ATP binding"/>
    <property type="evidence" value="ECO:0007669"/>
    <property type="project" value="UniProtKB-UniRule"/>
</dbReference>
<comment type="catalytic activity">
    <reaction evidence="7">
        <text>Couples ATP hydrolysis with the unwinding of duplex DNA by translocating in the 3'-5' direction.</text>
        <dbReference type="EC" id="5.6.2.4"/>
    </reaction>
</comment>
<comment type="catalytic activity">
    <reaction evidence="9">
        <text>ATP + H2O = ADP + phosphate + H(+)</text>
        <dbReference type="Rhea" id="RHEA:13065"/>
        <dbReference type="ChEBI" id="CHEBI:15377"/>
        <dbReference type="ChEBI" id="CHEBI:15378"/>
        <dbReference type="ChEBI" id="CHEBI:30616"/>
        <dbReference type="ChEBI" id="CHEBI:43474"/>
        <dbReference type="ChEBI" id="CHEBI:456216"/>
        <dbReference type="EC" id="5.6.2.4"/>
    </reaction>
</comment>
<organism evidence="14 15">
    <name type="scientific">Cellulomonas oligotrophica</name>
    <dbReference type="NCBI Taxonomy" id="931536"/>
    <lineage>
        <taxon>Bacteria</taxon>
        <taxon>Bacillati</taxon>
        <taxon>Actinomycetota</taxon>
        <taxon>Actinomycetes</taxon>
        <taxon>Micrococcales</taxon>
        <taxon>Cellulomonadaceae</taxon>
        <taxon>Cellulomonas</taxon>
    </lineage>
</organism>
<evidence type="ECO:0000256" key="10">
    <source>
        <dbReference type="PROSITE-ProRule" id="PRU00560"/>
    </source>
</evidence>
<evidence type="ECO:0000256" key="2">
    <source>
        <dbReference type="ARBA" id="ARBA00022741"/>
    </source>
</evidence>
<evidence type="ECO:0000256" key="7">
    <source>
        <dbReference type="ARBA" id="ARBA00034617"/>
    </source>
</evidence>
<evidence type="ECO:0000256" key="4">
    <source>
        <dbReference type="ARBA" id="ARBA00022806"/>
    </source>
</evidence>
<protein>
    <recommendedName>
        <fullName evidence="8">DNA 3'-5' helicase</fullName>
        <ecNumber evidence="8">5.6.2.4</ecNumber>
    </recommendedName>
</protein>
<evidence type="ECO:0000256" key="9">
    <source>
        <dbReference type="ARBA" id="ARBA00048988"/>
    </source>
</evidence>
<proteinExistence type="inferred from homology"/>
<dbReference type="InterPro" id="IPR000212">
    <property type="entry name" value="DNA_helicase_UvrD/REP"/>
</dbReference>
<dbReference type="Proteomes" id="UP000577956">
    <property type="component" value="Unassembled WGS sequence"/>
</dbReference>
<keyword evidence="3 10" id="KW-0378">Hydrolase</keyword>
<reference evidence="13 16" key="2">
    <citation type="submission" date="2021-01" db="EMBL/GenBank/DDBJ databases">
        <title>Whole genome shotgun sequence of Cellulomonas oligotrophica NBRC 109435.</title>
        <authorList>
            <person name="Komaki H."/>
            <person name="Tamura T."/>
        </authorList>
    </citation>
    <scope>NUCLEOTIDE SEQUENCE [LARGE SCALE GENOMIC DNA]</scope>
    <source>
        <strain evidence="13 16">NBRC 109435</strain>
    </source>
</reference>
<evidence type="ECO:0000313" key="14">
    <source>
        <dbReference type="EMBL" id="NYD85765.1"/>
    </source>
</evidence>
<evidence type="ECO:0000256" key="5">
    <source>
        <dbReference type="ARBA" id="ARBA00022840"/>
    </source>
</evidence>
<dbReference type="EC" id="5.6.2.4" evidence="8"/>
<feature type="domain" description="UvrD-like helicase ATP-binding" evidence="11">
    <location>
        <begin position="12"/>
        <end position="302"/>
    </location>
</feature>
<evidence type="ECO:0000259" key="11">
    <source>
        <dbReference type="PROSITE" id="PS51198"/>
    </source>
</evidence>
<dbReference type="InterPro" id="IPR014016">
    <property type="entry name" value="UvrD-like_ATP-bd"/>
</dbReference>
<reference evidence="14 15" key="1">
    <citation type="submission" date="2020-07" db="EMBL/GenBank/DDBJ databases">
        <title>Sequencing the genomes of 1000 actinobacteria strains.</title>
        <authorList>
            <person name="Klenk H.-P."/>
        </authorList>
    </citation>
    <scope>NUCLEOTIDE SEQUENCE [LARGE SCALE GENOMIC DNA]</scope>
    <source>
        <strain evidence="14 15">DSM 24482</strain>
    </source>
</reference>
<dbReference type="AlphaFoldDB" id="A0A7Y9FED8"/>
<keyword evidence="5 10" id="KW-0067">ATP-binding</keyword>
<dbReference type="EMBL" id="JACCBK010000001">
    <property type="protein sequence ID" value="NYD85765.1"/>
    <property type="molecule type" value="Genomic_DNA"/>
</dbReference>
<dbReference type="GO" id="GO:0043138">
    <property type="term" value="F:3'-5' DNA helicase activity"/>
    <property type="evidence" value="ECO:0007669"/>
    <property type="project" value="UniProtKB-EC"/>
</dbReference>
<dbReference type="Gene3D" id="3.40.50.300">
    <property type="entry name" value="P-loop containing nucleotide triphosphate hydrolases"/>
    <property type="match status" value="3"/>
</dbReference>
<keyword evidence="6" id="KW-0413">Isomerase</keyword>
<evidence type="ECO:0000313" key="15">
    <source>
        <dbReference type="Proteomes" id="UP000577956"/>
    </source>
</evidence>
<dbReference type="CDD" id="cd17932">
    <property type="entry name" value="DEXQc_UvrD"/>
    <property type="match status" value="1"/>
</dbReference>
<sequence length="650" mass="68832">MVHDGAAERVLPGLDEHQTAAVLAPPGPVRIMAGAGTGKTRTLTHRIAYQHLTGAVPADAVLALTHSTKAAGELRDRLGRLGVGAVQARTFHAAALRQLRYFWRATGLPGDGPVLLDADGGATFYRYLRAALGAVLRTPGRDVDAALVTDLATELAWAAARDLTPEEYEAQAAGAGRRPGMAVPTVAGAMRRYAAAKRDAGVLDFADLLAFCARLLEQDADVAAAVRRQYTAFAVDEYQDTDPAQQRLLDAWLGGRDELVVVGDARQAVYAFKGADTALLRDFTVRFPHAVTVDLVQDHRSTTQVVDAANRLMAGRPEAAGPPLVGMRGDGPAPVVLRCDDEDAQIVATVQRWLRAGVPAHEIAVLHRFNAQAVPITAALRDAGVPVTAGDGTRYFERREIAQVLTALRRRASEAPDDDPAPALHAALARAGYDPDDPPDGTGAARERWDALHALGALVAGLPEHLTRTLRALSADLDRRAAEDHAPPGRGAVTVTTIHRAKGLEWEACVVARATDGSLPSVYATTPAELAEERRLAYVATTRARRHLVATWAAGRRGGRPARRSPFLDALAPAPTRPVGASASARPVAPDRVARGPAAAAGAPFTAGQRVTHDRHGLGRVVDVRGARVTVDFGADGRRTLTPDGRLVAL</sequence>
<dbReference type="RefSeq" id="WP_140457519.1">
    <property type="nucleotide sequence ID" value="NZ_BAABFI010000018.1"/>
</dbReference>
<feature type="domain" description="UvrD-like helicase C-terminal" evidence="12">
    <location>
        <begin position="303"/>
        <end position="546"/>
    </location>
</feature>
<dbReference type="Gene3D" id="1.10.486.10">
    <property type="entry name" value="PCRA, domain 4"/>
    <property type="match status" value="1"/>
</dbReference>
<keyword evidence="16" id="KW-1185">Reference proteome</keyword>
<gene>
    <name evidence="14" type="ORF">BKA21_001314</name>
    <name evidence="13" type="ORF">Col01nite_03880</name>
</gene>
<dbReference type="Pfam" id="PF13361">
    <property type="entry name" value="UvrD_C"/>
    <property type="match status" value="2"/>
</dbReference>
<evidence type="ECO:0000256" key="3">
    <source>
        <dbReference type="ARBA" id="ARBA00022801"/>
    </source>
</evidence>